<dbReference type="Gene3D" id="3.50.30.40">
    <property type="entry name" value="Ribonuclease E inhibitor RraA/RraA-like"/>
    <property type="match status" value="1"/>
</dbReference>
<comment type="catalytic activity">
    <reaction evidence="1">
        <text>4-hydroxy-4-methyl-2-oxoglutarate = 2 pyruvate</text>
        <dbReference type="Rhea" id="RHEA:22748"/>
        <dbReference type="ChEBI" id="CHEBI:15361"/>
        <dbReference type="ChEBI" id="CHEBI:58276"/>
        <dbReference type="EC" id="4.1.3.17"/>
    </reaction>
</comment>
<evidence type="ECO:0000256" key="1">
    <source>
        <dbReference type="ARBA" id="ARBA00001342"/>
    </source>
</evidence>
<accession>A0ABP6W0I9</accession>
<evidence type="ECO:0000256" key="5">
    <source>
        <dbReference type="ARBA" id="ARBA00012213"/>
    </source>
</evidence>
<comment type="function">
    <text evidence="8">Catalyzes the aldol cleavage of 4-hydroxy-4-methyl-2-oxoglutarate (HMG) into 2 molecules of pyruvate. Also contains a secondary oxaloacetate (OAA) decarboxylase activity due to the common pyruvate enolate transition state formed following C-C bond cleavage in the retro-aldol and decarboxylation reactions.</text>
</comment>
<dbReference type="InterPro" id="IPR036704">
    <property type="entry name" value="RraA/RraA-like_sf"/>
</dbReference>
<dbReference type="EMBL" id="BAAAZN010000005">
    <property type="protein sequence ID" value="GAA3543382.1"/>
    <property type="molecule type" value="Genomic_DNA"/>
</dbReference>
<evidence type="ECO:0000256" key="11">
    <source>
        <dbReference type="ARBA" id="ARBA00032305"/>
    </source>
</evidence>
<reference evidence="14" key="1">
    <citation type="journal article" date="2019" name="Int. J. Syst. Evol. Microbiol.">
        <title>The Global Catalogue of Microorganisms (GCM) 10K type strain sequencing project: providing services to taxonomists for standard genome sequencing and annotation.</title>
        <authorList>
            <consortium name="The Broad Institute Genomics Platform"/>
            <consortium name="The Broad Institute Genome Sequencing Center for Infectious Disease"/>
            <person name="Wu L."/>
            <person name="Ma J."/>
        </authorList>
    </citation>
    <scope>NUCLEOTIDE SEQUENCE [LARGE SCALE GENOMIC DNA]</scope>
    <source>
        <strain evidence="14">JCM 16898</strain>
    </source>
</reference>
<evidence type="ECO:0000256" key="3">
    <source>
        <dbReference type="ARBA" id="ARBA00008621"/>
    </source>
</evidence>
<evidence type="ECO:0000313" key="13">
    <source>
        <dbReference type="EMBL" id="GAA3543382.1"/>
    </source>
</evidence>
<proteinExistence type="inferred from homology"/>
<organism evidence="13 14">
    <name type="scientific">Amycolatopsis ultiminotia</name>
    <dbReference type="NCBI Taxonomy" id="543629"/>
    <lineage>
        <taxon>Bacteria</taxon>
        <taxon>Bacillati</taxon>
        <taxon>Actinomycetota</taxon>
        <taxon>Actinomycetes</taxon>
        <taxon>Pseudonocardiales</taxon>
        <taxon>Pseudonocardiaceae</taxon>
        <taxon>Amycolatopsis</taxon>
    </lineage>
</organism>
<dbReference type="Pfam" id="PF03737">
    <property type="entry name" value="RraA-like"/>
    <property type="match status" value="1"/>
</dbReference>
<evidence type="ECO:0000256" key="7">
    <source>
        <dbReference type="ARBA" id="ARBA00016549"/>
    </source>
</evidence>
<comment type="subunit">
    <text evidence="4">Homotrimer.</text>
</comment>
<name>A0ABP6W0I9_9PSEU</name>
<comment type="caution">
    <text evidence="13">The sequence shown here is derived from an EMBL/GenBank/DDBJ whole genome shotgun (WGS) entry which is preliminary data.</text>
</comment>
<keyword evidence="14" id="KW-1185">Reference proteome</keyword>
<dbReference type="SUPFAM" id="SSF89562">
    <property type="entry name" value="RraA-like"/>
    <property type="match status" value="1"/>
</dbReference>
<dbReference type="RefSeq" id="WP_344859718.1">
    <property type="nucleotide sequence ID" value="NZ_BAAAZN010000005.1"/>
</dbReference>
<comment type="catalytic activity">
    <reaction evidence="12">
        <text>oxaloacetate + H(+) = pyruvate + CO2</text>
        <dbReference type="Rhea" id="RHEA:15641"/>
        <dbReference type="ChEBI" id="CHEBI:15361"/>
        <dbReference type="ChEBI" id="CHEBI:15378"/>
        <dbReference type="ChEBI" id="CHEBI:16452"/>
        <dbReference type="ChEBI" id="CHEBI:16526"/>
        <dbReference type="EC" id="4.1.1.112"/>
    </reaction>
</comment>
<gene>
    <name evidence="13" type="ORF">GCM10022222_28830</name>
</gene>
<dbReference type="PANTHER" id="PTHR33254">
    <property type="entry name" value="4-HYDROXY-4-METHYL-2-OXOGLUTARATE ALDOLASE 3-RELATED"/>
    <property type="match status" value="1"/>
</dbReference>
<dbReference type="Proteomes" id="UP001500689">
    <property type="component" value="Unassembled WGS sequence"/>
</dbReference>
<evidence type="ECO:0000256" key="9">
    <source>
        <dbReference type="ARBA" id="ARBA00029596"/>
    </source>
</evidence>
<protein>
    <recommendedName>
        <fullName evidence="7">Putative 4-hydroxy-4-methyl-2-oxoglutarate aldolase</fullName>
        <ecNumber evidence="6">4.1.1.112</ecNumber>
        <ecNumber evidence="5">4.1.3.17</ecNumber>
    </recommendedName>
    <alternativeName>
        <fullName evidence="11">Oxaloacetate decarboxylase</fullName>
    </alternativeName>
    <alternativeName>
        <fullName evidence="9">Regulator of ribonuclease activity homolog</fullName>
    </alternativeName>
    <alternativeName>
        <fullName evidence="10">RraA-like protein</fullName>
    </alternativeName>
</protein>
<comment type="cofactor">
    <cofactor evidence="2">
        <name>a divalent metal cation</name>
        <dbReference type="ChEBI" id="CHEBI:60240"/>
    </cofactor>
</comment>
<evidence type="ECO:0000256" key="10">
    <source>
        <dbReference type="ARBA" id="ARBA00030169"/>
    </source>
</evidence>
<dbReference type="PANTHER" id="PTHR33254:SF4">
    <property type="entry name" value="4-HYDROXY-4-METHYL-2-OXOGLUTARATE ALDOLASE 3-RELATED"/>
    <property type="match status" value="1"/>
</dbReference>
<sequence>MTETTRKHFDWVEVHPMPAPVPEGIVARFLALDDLSATVADALDALGIDSIVGASTLGPTLPGERIVGRAVTLRNVPARMGPYRAVTEGNWLMAEIHGIELAEAGDVLVVSGLPGVSNMGGIVAACARRGNLAGAVVDGAVRDVAQSRRRGFPIWTRDISPATGKWRGTSVEINATIAVAGVTVEPGDLVVADETGVCFVPIEAAGDVIARCEAIDAKEAEMFTDIADGLPMADVVRRLYGDLD</sequence>
<evidence type="ECO:0000256" key="12">
    <source>
        <dbReference type="ARBA" id="ARBA00047973"/>
    </source>
</evidence>
<evidence type="ECO:0000313" key="14">
    <source>
        <dbReference type="Proteomes" id="UP001500689"/>
    </source>
</evidence>
<dbReference type="CDD" id="cd16841">
    <property type="entry name" value="RraA_family"/>
    <property type="match status" value="1"/>
</dbReference>
<evidence type="ECO:0000256" key="8">
    <source>
        <dbReference type="ARBA" id="ARBA00025046"/>
    </source>
</evidence>
<dbReference type="EC" id="4.1.3.17" evidence="5"/>
<comment type="similarity">
    <text evidence="3">Belongs to the class II aldolase/RraA-like family.</text>
</comment>
<dbReference type="InterPro" id="IPR005493">
    <property type="entry name" value="RraA/RraA-like"/>
</dbReference>
<evidence type="ECO:0000256" key="2">
    <source>
        <dbReference type="ARBA" id="ARBA00001968"/>
    </source>
</evidence>
<evidence type="ECO:0000256" key="6">
    <source>
        <dbReference type="ARBA" id="ARBA00012947"/>
    </source>
</evidence>
<dbReference type="EC" id="4.1.1.112" evidence="6"/>
<evidence type="ECO:0000256" key="4">
    <source>
        <dbReference type="ARBA" id="ARBA00011233"/>
    </source>
</evidence>